<organism evidence="5 6">
    <name type="scientific">Pilimelia columellifera subsp. columellifera</name>
    <dbReference type="NCBI Taxonomy" id="706583"/>
    <lineage>
        <taxon>Bacteria</taxon>
        <taxon>Bacillati</taxon>
        <taxon>Actinomycetota</taxon>
        <taxon>Actinomycetes</taxon>
        <taxon>Micromonosporales</taxon>
        <taxon>Micromonosporaceae</taxon>
        <taxon>Pilimelia</taxon>
    </lineage>
</organism>
<gene>
    <name evidence="5" type="ORF">GCM10010201_30630</name>
</gene>
<accession>A0ABP6AZG3</accession>
<dbReference type="Proteomes" id="UP001499978">
    <property type="component" value="Unassembled WGS sequence"/>
</dbReference>
<dbReference type="SUPFAM" id="SSF51735">
    <property type="entry name" value="NAD(P)-binding Rossmann-fold domains"/>
    <property type="match status" value="1"/>
</dbReference>
<dbReference type="PANTHER" id="PTHR43103">
    <property type="entry name" value="NUCLEOSIDE-DIPHOSPHATE-SUGAR EPIMERASE"/>
    <property type="match status" value="1"/>
</dbReference>
<evidence type="ECO:0000313" key="5">
    <source>
        <dbReference type="EMBL" id="GAA2529305.1"/>
    </source>
</evidence>
<keyword evidence="2" id="KW-0560">Oxidoreductase</keyword>
<evidence type="ECO:0000259" key="4">
    <source>
        <dbReference type="Pfam" id="PF01370"/>
    </source>
</evidence>
<evidence type="ECO:0000256" key="2">
    <source>
        <dbReference type="ARBA" id="ARBA00023002"/>
    </source>
</evidence>
<evidence type="ECO:0000313" key="6">
    <source>
        <dbReference type="Proteomes" id="UP001499978"/>
    </source>
</evidence>
<reference evidence="6" key="1">
    <citation type="journal article" date="2019" name="Int. J. Syst. Evol. Microbiol.">
        <title>The Global Catalogue of Microorganisms (GCM) 10K type strain sequencing project: providing services to taxonomists for standard genome sequencing and annotation.</title>
        <authorList>
            <consortium name="The Broad Institute Genomics Platform"/>
            <consortium name="The Broad Institute Genome Sequencing Center for Infectious Disease"/>
            <person name="Wu L."/>
            <person name="Ma J."/>
        </authorList>
    </citation>
    <scope>NUCLEOTIDE SEQUENCE [LARGE SCALE GENOMIC DNA]</scope>
    <source>
        <strain evidence="6">JCM 3367</strain>
    </source>
</reference>
<keyword evidence="3" id="KW-0520">NAD</keyword>
<dbReference type="PANTHER" id="PTHR43103:SF5">
    <property type="entry name" value="4-EPIMERASE, PUTATIVE (AFU_ORTHOLOGUE AFUA_7G00360)-RELATED"/>
    <property type="match status" value="1"/>
</dbReference>
<comment type="similarity">
    <text evidence="1">Belongs to the NAD(P)-dependent epimerase/dehydratase family.</text>
</comment>
<sequence length="270" mass="28302">MTTILITGAAGLVGGMLRSRLARQGRTLRLVDVRPITPVGPAEACFVLDICGVDALAEVCDGVNAVVHLAGIATEGTWEDIARVNIDGTRAALEAARRAAVTRVALASSNHAVGFHTRPADGSDLPAGCPHRPDTYYGVSKATMEALGSLYADRYGMDVAALRIGSCFPEPSDVRGLGTWLSPDDCGRLVEAVLGAPAGFGYRQVWGVSANTRRWWSLAEGRALGYEPHDDAEQFAAGIPADLPGPDYANDPVLSRVGGAFCDFPLGEPG</sequence>
<dbReference type="EMBL" id="BAAARY010000017">
    <property type="protein sequence ID" value="GAA2529305.1"/>
    <property type="molecule type" value="Genomic_DNA"/>
</dbReference>
<dbReference type="InterPro" id="IPR036291">
    <property type="entry name" value="NAD(P)-bd_dom_sf"/>
</dbReference>
<dbReference type="InterPro" id="IPR001509">
    <property type="entry name" value="Epimerase_deHydtase"/>
</dbReference>
<dbReference type="RefSeq" id="WP_344173666.1">
    <property type="nucleotide sequence ID" value="NZ_BAAARY010000017.1"/>
</dbReference>
<name>A0ABP6AZG3_9ACTN</name>
<comment type="caution">
    <text evidence="5">The sequence shown here is derived from an EMBL/GenBank/DDBJ whole genome shotgun (WGS) entry which is preliminary data.</text>
</comment>
<evidence type="ECO:0000256" key="3">
    <source>
        <dbReference type="ARBA" id="ARBA00023027"/>
    </source>
</evidence>
<dbReference type="Gene3D" id="3.40.50.720">
    <property type="entry name" value="NAD(P)-binding Rossmann-like Domain"/>
    <property type="match status" value="1"/>
</dbReference>
<evidence type="ECO:0000256" key="1">
    <source>
        <dbReference type="ARBA" id="ARBA00007637"/>
    </source>
</evidence>
<proteinExistence type="inferred from homology"/>
<protein>
    <submittedName>
        <fullName evidence="5">NAD(P)-dependent oxidoreductase</fullName>
    </submittedName>
</protein>
<keyword evidence="6" id="KW-1185">Reference proteome</keyword>
<dbReference type="Pfam" id="PF01370">
    <property type="entry name" value="Epimerase"/>
    <property type="match status" value="1"/>
</dbReference>
<feature type="domain" description="NAD-dependent epimerase/dehydratase" evidence="4">
    <location>
        <begin position="4"/>
        <end position="166"/>
    </location>
</feature>